<sequence length="102" mass="11907">MDKKDLKQIRIEIAEVIEDNINPHFEDIQKDVQEIKTNMVTKSYLDDKLAELEGGMVAKLRKEDRKVNRLVEILQKKSLLTKEDVKQLEELKVFPKISQGQS</sequence>
<accession>A0A2M7RK11</accession>
<evidence type="ECO:0000313" key="1">
    <source>
        <dbReference type="EMBL" id="PIY97095.1"/>
    </source>
</evidence>
<gene>
    <name evidence="1" type="ORF">COY66_01255</name>
</gene>
<dbReference type="Proteomes" id="UP000230779">
    <property type="component" value="Unassembled WGS sequence"/>
</dbReference>
<evidence type="ECO:0000313" key="2">
    <source>
        <dbReference type="Proteomes" id="UP000230779"/>
    </source>
</evidence>
<reference evidence="1 2" key="1">
    <citation type="submission" date="2017-09" db="EMBL/GenBank/DDBJ databases">
        <title>Depth-based differentiation of microbial function through sediment-hosted aquifers and enrichment of novel symbionts in the deep terrestrial subsurface.</title>
        <authorList>
            <person name="Probst A.J."/>
            <person name="Ladd B."/>
            <person name="Jarett J.K."/>
            <person name="Geller-Mcgrath D.E."/>
            <person name="Sieber C.M."/>
            <person name="Emerson J.B."/>
            <person name="Anantharaman K."/>
            <person name="Thomas B.C."/>
            <person name="Malmstrom R."/>
            <person name="Stieglmeier M."/>
            <person name="Klingl A."/>
            <person name="Woyke T."/>
            <person name="Ryan C.M."/>
            <person name="Banfield J.F."/>
        </authorList>
    </citation>
    <scope>NUCLEOTIDE SEQUENCE [LARGE SCALE GENOMIC DNA]</scope>
    <source>
        <strain evidence="1">CG_4_10_14_0_8_um_filter_42_10</strain>
    </source>
</reference>
<comment type="caution">
    <text evidence="1">The sequence shown here is derived from an EMBL/GenBank/DDBJ whole genome shotgun (WGS) entry which is preliminary data.</text>
</comment>
<proteinExistence type="predicted"/>
<dbReference type="AlphaFoldDB" id="A0A2M7RK11"/>
<protein>
    <submittedName>
        <fullName evidence="1">Uncharacterized protein</fullName>
    </submittedName>
</protein>
<organism evidence="1 2">
    <name type="scientific">Candidatus Kerfeldbacteria bacterium CG_4_10_14_0_8_um_filter_42_10</name>
    <dbReference type="NCBI Taxonomy" id="2014248"/>
    <lineage>
        <taxon>Bacteria</taxon>
        <taxon>Candidatus Kerfeldiibacteriota</taxon>
    </lineage>
</organism>
<dbReference type="EMBL" id="PFMD01000015">
    <property type="protein sequence ID" value="PIY97095.1"/>
    <property type="molecule type" value="Genomic_DNA"/>
</dbReference>
<name>A0A2M7RK11_9BACT</name>